<evidence type="ECO:0000256" key="1">
    <source>
        <dbReference type="PIRSR" id="PIRSR640198-1"/>
    </source>
</evidence>
<gene>
    <name evidence="4" type="ORF">A3H61_04820</name>
</gene>
<dbReference type="InterPro" id="IPR036597">
    <property type="entry name" value="Fido-like_dom_sf"/>
</dbReference>
<proteinExistence type="predicted"/>
<reference evidence="4 5" key="1">
    <citation type="journal article" date="2016" name="Nat. Commun.">
        <title>Thousands of microbial genomes shed light on interconnected biogeochemical processes in an aquifer system.</title>
        <authorList>
            <person name="Anantharaman K."/>
            <person name="Brown C.T."/>
            <person name="Hug L.A."/>
            <person name="Sharon I."/>
            <person name="Castelle C.J."/>
            <person name="Probst A.J."/>
            <person name="Thomas B.C."/>
            <person name="Singh A."/>
            <person name="Wilkins M.J."/>
            <person name="Karaoz U."/>
            <person name="Brodie E.L."/>
            <person name="Williams K.H."/>
            <person name="Hubbard S.S."/>
            <person name="Banfield J.F."/>
        </authorList>
    </citation>
    <scope>NUCLEOTIDE SEQUENCE [LARGE SCALE GENOMIC DNA]</scope>
</reference>
<dbReference type="InterPro" id="IPR036390">
    <property type="entry name" value="WH_DNA-bd_sf"/>
</dbReference>
<dbReference type="GO" id="GO:0005524">
    <property type="term" value="F:ATP binding"/>
    <property type="evidence" value="ECO:0007669"/>
    <property type="project" value="UniProtKB-KW"/>
</dbReference>
<accession>A0A1G2A9V4</accession>
<keyword evidence="2" id="KW-0547">Nucleotide-binding</keyword>
<evidence type="ECO:0000313" key="5">
    <source>
        <dbReference type="Proteomes" id="UP000178315"/>
    </source>
</evidence>
<dbReference type="Pfam" id="PF02661">
    <property type="entry name" value="Fic"/>
    <property type="match status" value="1"/>
</dbReference>
<dbReference type="InterPro" id="IPR036388">
    <property type="entry name" value="WH-like_DNA-bd_sf"/>
</dbReference>
<dbReference type="AlphaFoldDB" id="A0A1G2A9V4"/>
<dbReference type="PANTHER" id="PTHR13504:SF38">
    <property type="entry name" value="FIDO DOMAIN-CONTAINING PROTEIN"/>
    <property type="match status" value="1"/>
</dbReference>
<dbReference type="SUPFAM" id="SSF140931">
    <property type="entry name" value="Fic-like"/>
    <property type="match status" value="1"/>
</dbReference>
<organism evidence="4 5">
    <name type="scientific">Candidatus Jacksonbacteria bacterium RIFCSPLOWO2_02_FULL_44_20</name>
    <dbReference type="NCBI Taxonomy" id="1798460"/>
    <lineage>
        <taxon>Bacteria</taxon>
        <taxon>Candidatus Jacksoniibacteriota</taxon>
    </lineage>
</organism>
<dbReference type="Gene3D" id="1.10.10.10">
    <property type="entry name" value="Winged helix-like DNA-binding domain superfamily/Winged helix DNA-binding domain"/>
    <property type="match status" value="1"/>
</dbReference>
<keyword evidence="2" id="KW-0067">ATP-binding</keyword>
<dbReference type="PANTHER" id="PTHR13504">
    <property type="entry name" value="FIDO DOMAIN-CONTAINING PROTEIN DDB_G0283145"/>
    <property type="match status" value="1"/>
</dbReference>
<dbReference type="Proteomes" id="UP000178315">
    <property type="component" value="Unassembled WGS sequence"/>
</dbReference>
<comment type="caution">
    <text evidence="4">The sequence shown here is derived from an EMBL/GenBank/DDBJ whole genome shotgun (WGS) entry which is preliminary data.</text>
</comment>
<sequence>MQKDRYKLTQDILKKVAEIDEFKGAWMKLKLLHSHILPQLEWVALLQSSASSTRIEGSEMSDKDVEDFLQGLNIQKFRDCDKQEVQGYKELLETVCANYETTPFTENTIKGFHKILLQYSQKDERHLGEYKKHPNTVVAFDANGKQLGIIFKTTEPYLTPKEIQELLERTGAWIRGEDKHRLLIIAEFIVDFLSIHPFQDGNGRLSRILTNFLLLQHGYEFVRFSSLESVIESNKRLYYLALRRSQKDRGKKNETIEPWINFFLDVLVTMTRTLKLKVEDKGISIQISEREQKVLEYVNKHQRVTSTDVMNKYSIGQRAASKILLQMVEKKLLIRQGKGKRDAFYTLNII</sequence>
<dbReference type="InterPro" id="IPR040198">
    <property type="entry name" value="Fido_containing"/>
</dbReference>
<dbReference type="EMBL" id="MHJU01000012">
    <property type="protein sequence ID" value="OGY73445.1"/>
    <property type="molecule type" value="Genomic_DNA"/>
</dbReference>
<protein>
    <recommendedName>
        <fullName evidence="3">Fido domain-containing protein</fullName>
    </recommendedName>
</protein>
<feature type="active site" evidence="1">
    <location>
        <position position="196"/>
    </location>
</feature>
<feature type="domain" description="Fido" evidence="3">
    <location>
        <begin position="104"/>
        <end position="265"/>
    </location>
</feature>
<dbReference type="Gene3D" id="1.10.3290.10">
    <property type="entry name" value="Fido-like domain"/>
    <property type="match status" value="1"/>
</dbReference>
<dbReference type="SUPFAM" id="SSF46785">
    <property type="entry name" value="Winged helix' DNA-binding domain"/>
    <property type="match status" value="1"/>
</dbReference>
<evidence type="ECO:0000313" key="4">
    <source>
        <dbReference type="EMBL" id="OGY73445.1"/>
    </source>
</evidence>
<dbReference type="PROSITE" id="PS51459">
    <property type="entry name" value="FIDO"/>
    <property type="match status" value="1"/>
</dbReference>
<name>A0A1G2A9V4_9BACT</name>
<feature type="binding site" evidence="2">
    <location>
        <begin position="200"/>
        <end position="207"/>
    </location>
    <ligand>
        <name>ATP</name>
        <dbReference type="ChEBI" id="CHEBI:30616"/>
    </ligand>
</feature>
<dbReference type="InterPro" id="IPR003812">
    <property type="entry name" value="Fido"/>
</dbReference>
<evidence type="ECO:0000256" key="2">
    <source>
        <dbReference type="PIRSR" id="PIRSR640198-2"/>
    </source>
</evidence>
<evidence type="ECO:0000259" key="3">
    <source>
        <dbReference type="PROSITE" id="PS51459"/>
    </source>
</evidence>